<keyword evidence="4" id="KW-0812">Transmembrane</keyword>
<dbReference type="STRING" id="273121.WS2114"/>
<dbReference type="CDD" id="cd06225">
    <property type="entry name" value="HAMP"/>
    <property type="match status" value="1"/>
</dbReference>
<dbReference type="PROSITE" id="PS50885">
    <property type="entry name" value="HAMP"/>
    <property type="match status" value="1"/>
</dbReference>
<dbReference type="RefSeq" id="WP_011139894.1">
    <property type="nucleotide sequence ID" value="NC_005090.1"/>
</dbReference>
<protein>
    <submittedName>
        <fullName evidence="7">MCP-DOMAIN SIGNAL TRANSDUCTION PROTEIN</fullName>
    </submittedName>
</protein>
<evidence type="ECO:0000259" key="6">
    <source>
        <dbReference type="PROSITE" id="PS50885"/>
    </source>
</evidence>
<dbReference type="Pfam" id="PF00672">
    <property type="entry name" value="HAMP"/>
    <property type="match status" value="1"/>
</dbReference>
<dbReference type="Gene3D" id="1.10.287.950">
    <property type="entry name" value="Methyl-accepting chemotaxis protein"/>
    <property type="match status" value="1"/>
</dbReference>
<feature type="domain" description="HAMP" evidence="6">
    <location>
        <begin position="199"/>
        <end position="253"/>
    </location>
</feature>
<dbReference type="SUPFAM" id="SSF58104">
    <property type="entry name" value="Methyl-accepting chemotaxis protein (MCP) signaling domain"/>
    <property type="match status" value="1"/>
</dbReference>
<accession>Q7M7S5</accession>
<dbReference type="eggNOG" id="COG0840">
    <property type="taxonomic scope" value="Bacteria"/>
</dbReference>
<name>Q7M7S5_WOLSU</name>
<feature type="transmembrane region" description="Helical" evidence="4">
    <location>
        <begin position="178"/>
        <end position="197"/>
    </location>
</feature>
<keyword evidence="4" id="KW-1133">Transmembrane helix</keyword>
<dbReference type="GO" id="GO:0016020">
    <property type="term" value="C:membrane"/>
    <property type="evidence" value="ECO:0007669"/>
    <property type="project" value="InterPro"/>
</dbReference>
<dbReference type="Pfam" id="PF00015">
    <property type="entry name" value="MCPsignal"/>
    <property type="match status" value="1"/>
</dbReference>
<dbReference type="HOGENOM" id="CLU_000445_107_27_7"/>
<evidence type="ECO:0000259" key="5">
    <source>
        <dbReference type="PROSITE" id="PS50111"/>
    </source>
</evidence>
<keyword evidence="1 3" id="KW-0807">Transducer</keyword>
<organism evidence="8">
    <name type="scientific">Wolinella succinogenes (strain ATCC 29543 / DSM 1740 / CCUG 13145 / JCM 31913 / LMG 7466 / NCTC 11488 / FDC 602W)</name>
    <name type="common">Vibrio succinogenes</name>
    <dbReference type="NCBI Taxonomy" id="273121"/>
    <lineage>
        <taxon>Bacteria</taxon>
        <taxon>Pseudomonadati</taxon>
        <taxon>Campylobacterota</taxon>
        <taxon>Epsilonproteobacteria</taxon>
        <taxon>Campylobacterales</taxon>
        <taxon>Helicobacteraceae</taxon>
        <taxon>Wolinella</taxon>
    </lineage>
</organism>
<evidence type="ECO:0000256" key="2">
    <source>
        <dbReference type="ARBA" id="ARBA00029447"/>
    </source>
</evidence>
<feature type="domain" description="Methyl-accepting transducer" evidence="5">
    <location>
        <begin position="258"/>
        <end position="494"/>
    </location>
</feature>
<dbReference type="Proteomes" id="UP000000422">
    <property type="component" value="Chromosome"/>
</dbReference>
<dbReference type="SMART" id="SM00304">
    <property type="entry name" value="HAMP"/>
    <property type="match status" value="1"/>
</dbReference>
<evidence type="ECO:0000313" key="8">
    <source>
        <dbReference type="Proteomes" id="UP000000422"/>
    </source>
</evidence>
<dbReference type="InterPro" id="IPR003660">
    <property type="entry name" value="HAMP_dom"/>
</dbReference>
<dbReference type="InterPro" id="IPR004089">
    <property type="entry name" value="MCPsignal_dom"/>
</dbReference>
<dbReference type="AlphaFoldDB" id="Q7M7S5"/>
<dbReference type="GO" id="GO:0006935">
    <property type="term" value="P:chemotaxis"/>
    <property type="evidence" value="ECO:0007669"/>
    <property type="project" value="InterPro"/>
</dbReference>
<proteinExistence type="inferred from homology"/>
<dbReference type="EMBL" id="BX571662">
    <property type="protein sequence ID" value="CAE11112.1"/>
    <property type="molecule type" value="Genomic_DNA"/>
</dbReference>
<keyword evidence="8" id="KW-1185">Reference proteome</keyword>
<comment type="similarity">
    <text evidence="2">Belongs to the methyl-accepting chemotaxis (MCP) protein family.</text>
</comment>
<reference evidence="7 8" key="1">
    <citation type="journal article" date="2003" name="Proc. Natl. Acad. Sci. U.S.A.">
        <title>Complete genome sequence and analysis of Wolinella succinogenes.</title>
        <authorList>
            <person name="Baar C."/>
            <person name="Eppinger M."/>
            <person name="Raddatz G."/>
            <person name="Simon JM."/>
            <person name="Lanz C."/>
            <person name="Klimmek O."/>
            <person name="Nandakumar R."/>
            <person name="Gross R."/>
            <person name="Rosinus A."/>
            <person name="Keller H."/>
            <person name="Jagtap P."/>
            <person name="Linke B."/>
            <person name="Meyer F."/>
            <person name="Lederer H."/>
            <person name="Schuster S.C."/>
        </authorList>
    </citation>
    <scope>NUCLEOTIDE SEQUENCE [LARGE SCALE GENOMIC DNA]</scope>
    <source>
        <strain evidence="8">ATCC 29543 / DSM 1740 / CCUG 13145 / JCM 31913 / LMG 7466 / NCTC 11488 / FDC 602W</strain>
    </source>
</reference>
<dbReference type="SMART" id="SM00283">
    <property type="entry name" value="MA"/>
    <property type="match status" value="1"/>
</dbReference>
<evidence type="ECO:0000313" key="7">
    <source>
        <dbReference type="EMBL" id="CAE11112.1"/>
    </source>
</evidence>
<sequence>MFLKSFRAKAIFTLFVFFSVGTLGLYLFLSHDYERMSQKNANKSLMMLSDSIFQTLRLSMNFGDREIVAGVIHDAKGIDGVKSIEVYKSEEVISFFGLNDTFTNKPEIKQIFEKKNQEINEVYEGNEHLIRLLKPLKADESCLSCHATSKEGEVLGVMDLELSLNETDHEIMSSKRSILLSMITAVVFGMLGLWIFFTKELITPLNNLILMASDLAMGEGDLTKRLKIKSEDEVGRASKFINTFIEKIQSTVAITKETSGQNLDMGNELKKNSTVLAKNSKEQLAFIESIETLTKEIGRNLDITEEYAVSTTQDLDLTRKTLEGFASHLSEVVEMIARDSSNQGQLVEKIHSLIAQANQIKEVLTVIADIADQTNLLALNAAIEAARAGEHGRGFAVVADEVRKLAERTQKSLSEIRATTNVITQSIDDVSEEIKNASSDIMEVSNRASTLIESANETREKLDHTMETSSSVVQKSTLIATRTKELIEMMGRIVLLSEDTKEVGEGLDRIAKGIVDKTIELDKELSRFKV</sequence>
<dbReference type="GO" id="GO:0004888">
    <property type="term" value="F:transmembrane signaling receptor activity"/>
    <property type="evidence" value="ECO:0007669"/>
    <property type="project" value="InterPro"/>
</dbReference>
<dbReference type="GO" id="GO:0007165">
    <property type="term" value="P:signal transduction"/>
    <property type="evidence" value="ECO:0007669"/>
    <property type="project" value="UniProtKB-KW"/>
</dbReference>
<dbReference type="KEGG" id="wsu:WS2114"/>
<dbReference type="InterPro" id="IPR004090">
    <property type="entry name" value="Chemotax_Me-accpt_rcpt"/>
</dbReference>
<dbReference type="PANTHER" id="PTHR32089">
    <property type="entry name" value="METHYL-ACCEPTING CHEMOTAXIS PROTEIN MCPB"/>
    <property type="match status" value="1"/>
</dbReference>
<evidence type="ECO:0000256" key="3">
    <source>
        <dbReference type="PROSITE-ProRule" id="PRU00284"/>
    </source>
</evidence>
<dbReference type="PROSITE" id="PS50111">
    <property type="entry name" value="CHEMOTAXIS_TRANSDUC_2"/>
    <property type="match status" value="1"/>
</dbReference>
<evidence type="ECO:0000256" key="1">
    <source>
        <dbReference type="ARBA" id="ARBA00023224"/>
    </source>
</evidence>
<keyword evidence="4" id="KW-0472">Membrane</keyword>
<feature type="transmembrane region" description="Helical" evidence="4">
    <location>
        <begin position="6"/>
        <end position="29"/>
    </location>
</feature>
<gene>
    <name evidence="7" type="ordered locus">WS2114</name>
</gene>
<evidence type="ECO:0000256" key="4">
    <source>
        <dbReference type="SAM" id="Phobius"/>
    </source>
</evidence>
<dbReference type="PANTHER" id="PTHR32089:SF112">
    <property type="entry name" value="LYSOZYME-LIKE PROTEIN-RELATED"/>
    <property type="match status" value="1"/>
</dbReference>
<dbReference type="Gene3D" id="3.30.450.290">
    <property type="match status" value="1"/>
</dbReference>
<dbReference type="PRINTS" id="PR00260">
    <property type="entry name" value="CHEMTRNSDUCR"/>
</dbReference>